<reference evidence="2 3" key="1">
    <citation type="journal article" date="2015" name="Sci. Rep.">
        <title>The power of single molecule real-time sequencing technology in the de novo assembly of a eukaryotic genome.</title>
        <authorList>
            <person name="Sakai H."/>
            <person name="Naito K."/>
            <person name="Ogiso-Tanaka E."/>
            <person name="Takahashi Y."/>
            <person name="Iseki K."/>
            <person name="Muto C."/>
            <person name="Satou K."/>
            <person name="Teruya K."/>
            <person name="Shiroma A."/>
            <person name="Shimoji M."/>
            <person name="Hirano T."/>
            <person name="Itoh T."/>
            <person name="Kaga A."/>
            <person name="Tomooka N."/>
        </authorList>
    </citation>
    <scope>NUCLEOTIDE SEQUENCE [LARGE SCALE GENOMIC DNA]</scope>
    <source>
        <strain evidence="3">cv. Shumari</strain>
    </source>
</reference>
<dbReference type="Proteomes" id="UP000291084">
    <property type="component" value="Chromosome 6"/>
</dbReference>
<proteinExistence type="predicted"/>
<dbReference type="AlphaFoldDB" id="A0A0S3SDD5"/>
<evidence type="ECO:0000256" key="1">
    <source>
        <dbReference type="SAM" id="MobiDB-lite"/>
    </source>
</evidence>
<accession>A0A0S3SDD5</accession>
<gene>
    <name evidence="2" type="primary">Vigan.06G213600</name>
    <name evidence="2" type="ORF">VIGAN_06213600</name>
</gene>
<dbReference type="EMBL" id="AP015039">
    <property type="protein sequence ID" value="BAT90847.1"/>
    <property type="molecule type" value="Genomic_DNA"/>
</dbReference>
<evidence type="ECO:0000313" key="3">
    <source>
        <dbReference type="Proteomes" id="UP000291084"/>
    </source>
</evidence>
<keyword evidence="3" id="KW-1185">Reference proteome</keyword>
<feature type="compositionally biased region" description="Basic and acidic residues" evidence="1">
    <location>
        <begin position="10"/>
        <end position="31"/>
    </location>
</feature>
<protein>
    <submittedName>
        <fullName evidence="2">Uncharacterized protein</fullName>
    </submittedName>
</protein>
<evidence type="ECO:0000313" key="2">
    <source>
        <dbReference type="EMBL" id="BAT90847.1"/>
    </source>
</evidence>
<organism evidence="2 3">
    <name type="scientific">Vigna angularis var. angularis</name>
    <dbReference type="NCBI Taxonomy" id="157739"/>
    <lineage>
        <taxon>Eukaryota</taxon>
        <taxon>Viridiplantae</taxon>
        <taxon>Streptophyta</taxon>
        <taxon>Embryophyta</taxon>
        <taxon>Tracheophyta</taxon>
        <taxon>Spermatophyta</taxon>
        <taxon>Magnoliopsida</taxon>
        <taxon>eudicotyledons</taxon>
        <taxon>Gunneridae</taxon>
        <taxon>Pentapetalae</taxon>
        <taxon>rosids</taxon>
        <taxon>fabids</taxon>
        <taxon>Fabales</taxon>
        <taxon>Fabaceae</taxon>
        <taxon>Papilionoideae</taxon>
        <taxon>50 kb inversion clade</taxon>
        <taxon>NPAAA clade</taxon>
        <taxon>indigoferoid/millettioid clade</taxon>
        <taxon>Phaseoleae</taxon>
        <taxon>Vigna</taxon>
    </lineage>
</organism>
<feature type="region of interest" description="Disordered" evidence="1">
    <location>
        <begin position="1"/>
        <end position="31"/>
    </location>
</feature>
<sequence>MGDNEEEEGLSGKEEMTTGKGELRDLPESYDPKIQITSFPNMPGRKLFSSQSHDYETIKGNIFVDEGKEQELRKQH</sequence>
<name>A0A0S3SDD5_PHAAN</name>